<keyword evidence="2" id="KW-1277">Toxin-antitoxin system</keyword>
<evidence type="ECO:0000313" key="5">
    <source>
        <dbReference type="Proteomes" id="UP000185736"/>
    </source>
</evidence>
<accession>A0A1Q8HZA6</accession>
<comment type="similarity">
    <text evidence="1 3">Belongs to the RelE toxin family.</text>
</comment>
<dbReference type="Gene3D" id="3.30.2310.20">
    <property type="entry name" value="RelE-like"/>
    <property type="match status" value="1"/>
</dbReference>
<evidence type="ECO:0000256" key="1">
    <source>
        <dbReference type="ARBA" id="ARBA00006226"/>
    </source>
</evidence>
<evidence type="ECO:0000256" key="2">
    <source>
        <dbReference type="ARBA" id="ARBA00022649"/>
    </source>
</evidence>
<comment type="caution">
    <text evidence="4">The sequence shown here is derived from an EMBL/GenBank/DDBJ whole genome shotgun (WGS) entry which is preliminary data.</text>
</comment>
<dbReference type="RefSeq" id="WP_075249859.1">
    <property type="nucleotide sequence ID" value="NZ_MSGO01000039.1"/>
</dbReference>
<sequence length="96" mass="11276">MSTYRLTPAARGDLSRIWDYSEERWGLRQDEVYPRDLQTCLERLADDPRRGRPRDEVRPGYRSRAVGSHVVFYVMSDGGVDVIRVLRQRMDPGRHV</sequence>
<dbReference type="Pfam" id="PF05016">
    <property type="entry name" value="ParE_toxin"/>
    <property type="match status" value="1"/>
</dbReference>
<dbReference type="PIRSF" id="PIRSF029218">
    <property type="entry name" value="ParE"/>
    <property type="match status" value="1"/>
</dbReference>
<evidence type="ECO:0000256" key="3">
    <source>
        <dbReference type="PIRNR" id="PIRNR029218"/>
    </source>
</evidence>
<dbReference type="InterPro" id="IPR028344">
    <property type="entry name" value="ParE1/4"/>
</dbReference>
<dbReference type="InterPro" id="IPR035093">
    <property type="entry name" value="RelE/ParE_toxin_dom_sf"/>
</dbReference>
<dbReference type="AlphaFoldDB" id="A0A1Q8HZA6"/>
<gene>
    <name evidence="4" type="ORF">BKH32_09775</name>
</gene>
<dbReference type="EMBL" id="MSGO01000039">
    <property type="protein sequence ID" value="OLL14198.1"/>
    <property type="molecule type" value="Genomic_DNA"/>
</dbReference>
<evidence type="ECO:0000313" key="4">
    <source>
        <dbReference type="EMBL" id="OLL14198.1"/>
    </source>
</evidence>
<protein>
    <recommendedName>
        <fullName evidence="3">Toxin</fullName>
    </recommendedName>
</protein>
<dbReference type="PANTHER" id="PTHR33755">
    <property type="entry name" value="TOXIN PARE1-RELATED"/>
    <property type="match status" value="1"/>
</dbReference>
<dbReference type="InterPro" id="IPR051803">
    <property type="entry name" value="TA_system_RelE-like_toxin"/>
</dbReference>
<dbReference type="PANTHER" id="PTHR33755:SF9">
    <property type="entry name" value="TOXIN PARE1"/>
    <property type="match status" value="1"/>
</dbReference>
<name>A0A1Q8HZA6_9ACTO</name>
<dbReference type="InterPro" id="IPR007712">
    <property type="entry name" value="RelE/ParE_toxin"/>
</dbReference>
<dbReference type="Proteomes" id="UP000185736">
    <property type="component" value="Unassembled WGS sequence"/>
</dbReference>
<proteinExistence type="inferred from homology"/>
<reference evidence="4 5" key="1">
    <citation type="submission" date="2016-12" db="EMBL/GenBank/DDBJ databases">
        <title>Genomic comparison of strains in the 'Actinomyces naeslundii' group.</title>
        <authorList>
            <person name="Mughal S.R."/>
            <person name="Do T."/>
            <person name="Gilbert S.C."/>
            <person name="Witherden E.A."/>
            <person name="Didelot X."/>
            <person name="Beighton D."/>
        </authorList>
    </citation>
    <scope>NUCLEOTIDE SEQUENCE [LARGE SCALE GENOMIC DNA]</scope>
    <source>
        <strain evidence="4 5">S64C</strain>
    </source>
</reference>
<organism evidence="4 5">
    <name type="scientific">Actinomyces oris</name>
    <dbReference type="NCBI Taxonomy" id="544580"/>
    <lineage>
        <taxon>Bacteria</taxon>
        <taxon>Bacillati</taxon>
        <taxon>Actinomycetota</taxon>
        <taxon>Actinomycetes</taxon>
        <taxon>Actinomycetales</taxon>
        <taxon>Actinomycetaceae</taxon>
        <taxon>Actinomyces</taxon>
    </lineage>
</organism>